<evidence type="ECO:0000256" key="3">
    <source>
        <dbReference type="ARBA" id="ARBA00022729"/>
    </source>
</evidence>
<sequence length="1046" mass="115750">MQYLFYISIMTVSLWARVSGVYHEETVLKINAPKGLKTDGLFGYSIAYQKKLQRLIVSAPRGNSVGQVFSCKPTNGPCKEIVLDHIKKDSAGFTDMWLGATVATGNDFTVMCAPRFTEEAKPEDIFTKRGTFGRCYVYTASSGNVTQMKILNIKNKGVNLFPYEKYMDSFGWATYVDKHDSIMVGGPAMHTGRAIFYSNVTSYPKMMANPFRVAYNFGYSITSGQFKSTDERKMQYAISSPYGLYGEGMVIFTNGAAHTALRNPREYYPPVGSLFGASLCSAKLRGLNQREALLVGAPLYFQKEMVDVGAVYVYQFDVQYQDVVHHRTILGTADRGRFGSAILNLGDLDGDMKDEIAISAPYEDSGSGAVYIYSAVDILADEPADKVHYLQKIQSKGLSTLGFSMSAFQDNDNGCNELAIGAPASNVVLFYRCLTQVTVHVQKLKVHMNTGKQRNNTHFEFDLCIVIEYPAKPKSINVDLEVKVSITHPTARITSSNVDGSMKYKISTSTMQKSYCNVIKIGMPEEGSYEPVIQYQVTVSQLNPPMGLKTFNPAIAMLSDRSTLTLADTVWVADCANENICEPVLTFGIETSMRDGYVIGSSDSEQISVTVKNAGDPAYTACARVTVQGARVRQWPGACRRARSDSGVCSHNQPLRNNTAWNSGAIELETRSLRSDNKVITITVDLYEQCSSDLKTTQTKEITLATDPNGLVTRGMANLDGGNISLSAVEIDETGKQFAHVYTVINVGVTTWVDVKSEIVLETKPYYDGLHVTIDSEAEYKCNDLVQDKNGLYGTACVVSEVKSKQKFDVIISIYVMPQTIDAGMLETQNLNQTSHIRITYGEKQVEHSITSILRKKESVVPLWVIITATLVGLLIMALIAFALYECGFLRRKNREKLEKLKRSVHRQTIRRSMMDRDSKRIVHTSVNSQSDEKNLIEETDDSASSDGPSIPTAKDAPATEVTAPTKLNECEKLPQNPPKTTAEIHTENTKSEELPSNVTDSKKIRKELIILGLQKNLGRQYGVKPTKPVAKAMNADDTNDMEIKK</sequence>
<dbReference type="PANTHER" id="PTHR23220">
    <property type="entry name" value="INTEGRIN ALPHA"/>
    <property type="match status" value="1"/>
</dbReference>
<keyword evidence="7 11" id="KW-0472">Membrane</keyword>
<keyword evidence="8 11" id="KW-0675">Receptor</keyword>
<feature type="signal peptide" evidence="11">
    <location>
        <begin position="1"/>
        <end position="20"/>
    </location>
</feature>
<evidence type="ECO:0000256" key="1">
    <source>
        <dbReference type="ARBA" id="ARBA00004479"/>
    </source>
</evidence>
<dbReference type="InterPro" id="IPR013517">
    <property type="entry name" value="FG-GAP"/>
</dbReference>
<dbReference type="Proteomes" id="UP001153292">
    <property type="component" value="Chromosome 6"/>
</dbReference>
<dbReference type="Gene3D" id="1.20.5.930">
    <property type="entry name" value="Bicelle-embedded integrin alpha(iib) transmembrane segment"/>
    <property type="match status" value="1"/>
</dbReference>
<feature type="region of interest" description="Disordered" evidence="12">
    <location>
        <begin position="912"/>
        <end position="1000"/>
    </location>
</feature>
<dbReference type="InterPro" id="IPR000413">
    <property type="entry name" value="Integrin_alpha"/>
</dbReference>
<feature type="chain" id="PRO_5044998620" description="Integrin alpha-2 domain-containing protein" evidence="11">
    <location>
        <begin position="21"/>
        <end position="1046"/>
    </location>
</feature>
<dbReference type="EMBL" id="OU963899">
    <property type="protein sequence ID" value="CAH0406318.1"/>
    <property type="molecule type" value="Genomic_DNA"/>
</dbReference>
<keyword evidence="9" id="KW-0325">Glycoprotein</keyword>
<gene>
    <name evidence="13" type="ORF">CHILSU_LOCUS9692</name>
</gene>
<evidence type="ECO:0000256" key="4">
    <source>
        <dbReference type="ARBA" id="ARBA00022737"/>
    </source>
</evidence>
<dbReference type="Pfam" id="PF01839">
    <property type="entry name" value="FG-GAP"/>
    <property type="match status" value="1"/>
</dbReference>
<evidence type="ECO:0000256" key="8">
    <source>
        <dbReference type="ARBA" id="ARBA00023170"/>
    </source>
</evidence>
<accession>A0ABN8B9G0</accession>
<dbReference type="PRINTS" id="PR01185">
    <property type="entry name" value="INTEGRINA"/>
</dbReference>
<keyword evidence="5 11" id="KW-0130">Cell adhesion</keyword>
<dbReference type="SMART" id="SM00191">
    <property type="entry name" value="Int_alpha"/>
    <property type="match status" value="4"/>
</dbReference>
<keyword evidence="6 11" id="KW-0401">Integrin</keyword>
<dbReference type="PROSITE" id="PS51470">
    <property type="entry name" value="FG_GAP"/>
    <property type="match status" value="2"/>
</dbReference>
<evidence type="ECO:0000256" key="6">
    <source>
        <dbReference type="ARBA" id="ARBA00023037"/>
    </source>
</evidence>
<feature type="repeat" description="FG-GAP" evidence="10">
    <location>
        <begin position="324"/>
        <end position="382"/>
    </location>
</feature>
<feature type="compositionally biased region" description="Basic and acidic residues" evidence="12">
    <location>
        <begin position="983"/>
        <end position="994"/>
    </location>
</feature>
<feature type="transmembrane region" description="Helical" evidence="11">
    <location>
        <begin position="861"/>
        <end position="885"/>
    </location>
</feature>
<evidence type="ECO:0008006" key="15">
    <source>
        <dbReference type="Google" id="ProtNLM"/>
    </source>
</evidence>
<dbReference type="InterPro" id="IPR013519">
    <property type="entry name" value="Int_alpha_beta-p"/>
</dbReference>
<comment type="subcellular location">
    <subcellularLocation>
        <location evidence="1 11">Membrane</location>
        <topology evidence="1 11">Single-pass type I membrane protein</topology>
    </subcellularLocation>
</comment>
<comment type="similarity">
    <text evidence="2 11">Belongs to the integrin alpha chain family.</text>
</comment>
<dbReference type="InterPro" id="IPR028994">
    <property type="entry name" value="Integrin_alpha_N"/>
</dbReference>
<keyword evidence="11" id="KW-0812">Transmembrane</keyword>
<dbReference type="Gene3D" id="2.130.10.130">
    <property type="entry name" value="Integrin alpha, N-terminal"/>
    <property type="match status" value="1"/>
</dbReference>
<dbReference type="InterPro" id="IPR032695">
    <property type="entry name" value="Integrin_dom_sf"/>
</dbReference>
<evidence type="ECO:0000313" key="14">
    <source>
        <dbReference type="Proteomes" id="UP001153292"/>
    </source>
</evidence>
<evidence type="ECO:0000256" key="7">
    <source>
        <dbReference type="ARBA" id="ARBA00023136"/>
    </source>
</evidence>
<keyword evidence="4" id="KW-0677">Repeat</keyword>
<dbReference type="SUPFAM" id="SSF69318">
    <property type="entry name" value="Integrin alpha N-terminal domain"/>
    <property type="match status" value="1"/>
</dbReference>
<proteinExistence type="inferred from homology"/>
<dbReference type="SUPFAM" id="SSF69179">
    <property type="entry name" value="Integrin domains"/>
    <property type="match status" value="1"/>
</dbReference>
<evidence type="ECO:0000256" key="9">
    <source>
        <dbReference type="ARBA" id="ARBA00023180"/>
    </source>
</evidence>
<evidence type="ECO:0000256" key="10">
    <source>
        <dbReference type="PROSITE-ProRule" id="PRU00803"/>
    </source>
</evidence>
<evidence type="ECO:0000313" key="13">
    <source>
        <dbReference type="EMBL" id="CAH0406318.1"/>
    </source>
</evidence>
<evidence type="ECO:0000256" key="2">
    <source>
        <dbReference type="ARBA" id="ARBA00008054"/>
    </source>
</evidence>
<keyword evidence="11" id="KW-1133">Transmembrane helix</keyword>
<name>A0ABN8B9G0_CHISP</name>
<reference evidence="13" key="1">
    <citation type="submission" date="2021-12" db="EMBL/GenBank/DDBJ databases">
        <authorList>
            <person name="King R."/>
        </authorList>
    </citation>
    <scope>NUCLEOTIDE SEQUENCE</scope>
</reference>
<keyword evidence="3 11" id="KW-0732">Signal</keyword>
<organism evidence="13 14">
    <name type="scientific">Chilo suppressalis</name>
    <name type="common">Asiatic rice borer moth</name>
    <dbReference type="NCBI Taxonomy" id="168631"/>
    <lineage>
        <taxon>Eukaryota</taxon>
        <taxon>Metazoa</taxon>
        <taxon>Ecdysozoa</taxon>
        <taxon>Arthropoda</taxon>
        <taxon>Hexapoda</taxon>
        <taxon>Insecta</taxon>
        <taxon>Pterygota</taxon>
        <taxon>Neoptera</taxon>
        <taxon>Endopterygota</taxon>
        <taxon>Lepidoptera</taxon>
        <taxon>Glossata</taxon>
        <taxon>Ditrysia</taxon>
        <taxon>Pyraloidea</taxon>
        <taxon>Crambidae</taxon>
        <taxon>Crambinae</taxon>
        <taxon>Chilo</taxon>
    </lineage>
</organism>
<feature type="repeat" description="FG-GAP" evidence="10">
    <location>
        <begin position="263"/>
        <end position="323"/>
    </location>
</feature>
<dbReference type="Gene3D" id="2.60.40.1510">
    <property type="entry name" value="ntegrin, alpha v. Chain A, domain 3"/>
    <property type="match status" value="1"/>
</dbReference>
<keyword evidence="14" id="KW-1185">Reference proteome</keyword>
<protein>
    <recommendedName>
        <fullName evidence="15">Integrin alpha-2 domain-containing protein</fullName>
    </recommendedName>
</protein>
<evidence type="ECO:0000256" key="12">
    <source>
        <dbReference type="SAM" id="MobiDB-lite"/>
    </source>
</evidence>
<dbReference type="PANTHER" id="PTHR23220:SF83">
    <property type="entry name" value="INTEGRIN ALPHA-PS3-RELATED"/>
    <property type="match status" value="1"/>
</dbReference>
<evidence type="ECO:0000256" key="5">
    <source>
        <dbReference type="ARBA" id="ARBA00022889"/>
    </source>
</evidence>
<evidence type="ECO:0000256" key="11">
    <source>
        <dbReference type="RuleBase" id="RU003762"/>
    </source>
</evidence>